<feature type="transmembrane region" description="Helical" evidence="1">
    <location>
        <begin position="12"/>
        <end position="29"/>
    </location>
</feature>
<evidence type="ECO:0000313" key="2">
    <source>
        <dbReference type="EMBL" id="SDX21442.1"/>
    </source>
</evidence>
<organism evidence="2 3">
    <name type="scientific">Marinobacter mobilis</name>
    <dbReference type="NCBI Taxonomy" id="488533"/>
    <lineage>
        <taxon>Bacteria</taxon>
        <taxon>Pseudomonadati</taxon>
        <taxon>Pseudomonadota</taxon>
        <taxon>Gammaproteobacteria</taxon>
        <taxon>Pseudomonadales</taxon>
        <taxon>Marinobacteraceae</taxon>
        <taxon>Marinobacter</taxon>
    </lineage>
</organism>
<reference evidence="2 3" key="1">
    <citation type="submission" date="2016-10" db="EMBL/GenBank/DDBJ databases">
        <authorList>
            <person name="de Groot N.N."/>
        </authorList>
    </citation>
    <scope>NUCLEOTIDE SEQUENCE [LARGE SCALE GENOMIC DNA]</scope>
    <source>
        <strain evidence="2 3">CGMCC 1.7059</strain>
    </source>
</reference>
<protein>
    <recommendedName>
        <fullName evidence="4">DUF4345 domain-containing protein</fullName>
    </recommendedName>
</protein>
<sequence length="129" mass="13455">MATELVIVRLNAVLFLAYGLGFVFLPEAMSRLVTGSAPTAVSALIDMRATYGGLSVAVGGLLFLLASNRGVVRQGLAGVVLLMAGMAGGRLYGIVVDGAPNAVMYWYLAFEVAMALIALWALMRARSSG</sequence>
<dbReference type="STRING" id="488533.SAMN04487960_10788"/>
<gene>
    <name evidence="2" type="ORF">SAMN04487960_10788</name>
</gene>
<proteinExistence type="predicted"/>
<keyword evidence="1" id="KW-1133">Transmembrane helix</keyword>
<dbReference type="AlphaFoldDB" id="A0A1H2ZV18"/>
<evidence type="ECO:0008006" key="4">
    <source>
        <dbReference type="Google" id="ProtNLM"/>
    </source>
</evidence>
<feature type="transmembrane region" description="Helical" evidence="1">
    <location>
        <begin position="49"/>
        <end position="68"/>
    </location>
</feature>
<accession>A0A1H2ZV18</accession>
<dbReference type="Proteomes" id="UP000199675">
    <property type="component" value="Unassembled WGS sequence"/>
</dbReference>
<dbReference type="RefSeq" id="WP_175528346.1">
    <property type="nucleotide sequence ID" value="NZ_FNNE01000007.1"/>
</dbReference>
<keyword evidence="3" id="KW-1185">Reference proteome</keyword>
<feature type="transmembrane region" description="Helical" evidence="1">
    <location>
        <begin position="75"/>
        <end position="92"/>
    </location>
</feature>
<keyword evidence="1" id="KW-0472">Membrane</keyword>
<feature type="transmembrane region" description="Helical" evidence="1">
    <location>
        <begin position="104"/>
        <end position="123"/>
    </location>
</feature>
<dbReference type="Pfam" id="PF14248">
    <property type="entry name" value="DUF4345"/>
    <property type="match status" value="1"/>
</dbReference>
<dbReference type="EMBL" id="FNNE01000007">
    <property type="protein sequence ID" value="SDX21442.1"/>
    <property type="molecule type" value="Genomic_DNA"/>
</dbReference>
<keyword evidence="1" id="KW-0812">Transmembrane</keyword>
<evidence type="ECO:0000313" key="3">
    <source>
        <dbReference type="Proteomes" id="UP000199675"/>
    </source>
</evidence>
<dbReference type="InterPro" id="IPR025597">
    <property type="entry name" value="DUF4345"/>
</dbReference>
<evidence type="ECO:0000256" key="1">
    <source>
        <dbReference type="SAM" id="Phobius"/>
    </source>
</evidence>
<name>A0A1H2ZV18_9GAMM</name>